<dbReference type="EMBL" id="CP002116">
    <property type="protein sequence ID" value="ADK81786.1"/>
    <property type="molecule type" value="Genomic_DNA"/>
</dbReference>
<evidence type="ECO:0000313" key="1">
    <source>
        <dbReference type="EMBL" id="ADK81786.1"/>
    </source>
</evidence>
<dbReference type="KEGG" id="ssm:Spirs_2679"/>
<gene>
    <name evidence="1" type="ordered locus">Spirs_2679</name>
</gene>
<evidence type="ECO:0000313" key="2">
    <source>
        <dbReference type="Proteomes" id="UP000002318"/>
    </source>
</evidence>
<sequence length="291" mass="32613">MKKVILGIVFLTFFWNVSLFAESVDQMWIVKEHTGSASSLQRVSEPLFSPGQTMYVYILVNNLGVKWGEGQVKWKYYYQSSDGKIIWASPFTPVSRRSSDPSWNFSEVVTISLPSTIPEGSYGLGFSLVDAHTLKEYRGWVEFRVGIVTTDQNLTAEPDQQQGKAAAPEVQQDFTSSVNGIRFTLVAVEKRPERLVITFTGNNGESEEQKLVLYPYSARIIDREGNEYQYADLGDGGSLAAGVSFPPGIPTMADIRFRRPTNTIMSMALLSFSFYHTDEMVELRGVPVPYP</sequence>
<dbReference type="OrthoDB" id="9817970at2"/>
<dbReference type="HOGENOM" id="CLU_956163_0_0_12"/>
<reference evidence="1 2" key="1">
    <citation type="journal article" date="2010" name="Stand. Genomic Sci.">
        <title>Complete genome sequence of Spirochaeta smaragdinae type strain (SEBR 4228).</title>
        <authorList>
            <person name="Mavromatis K."/>
            <person name="Yasawong M."/>
            <person name="Chertkov O."/>
            <person name="Lapidus A."/>
            <person name="Lucas S."/>
            <person name="Nolan M."/>
            <person name="Del Rio T.G."/>
            <person name="Tice H."/>
            <person name="Cheng J.F."/>
            <person name="Pitluck S."/>
            <person name="Liolios K."/>
            <person name="Ivanova N."/>
            <person name="Tapia R."/>
            <person name="Han C."/>
            <person name="Bruce D."/>
            <person name="Goodwin L."/>
            <person name="Pati A."/>
            <person name="Chen A."/>
            <person name="Palaniappan K."/>
            <person name="Land M."/>
            <person name="Hauser L."/>
            <person name="Chang Y.J."/>
            <person name="Jeffries C.D."/>
            <person name="Detter J.C."/>
            <person name="Rohde M."/>
            <person name="Brambilla E."/>
            <person name="Spring S."/>
            <person name="Goker M."/>
            <person name="Sikorski J."/>
            <person name="Woyke T."/>
            <person name="Bristow J."/>
            <person name="Eisen J.A."/>
            <person name="Markowitz V."/>
            <person name="Hugenholtz P."/>
            <person name="Klenk H.P."/>
            <person name="Kyrpides N.C."/>
        </authorList>
    </citation>
    <scope>NUCLEOTIDE SEQUENCE [LARGE SCALE GENOMIC DNA]</scope>
    <source>
        <strain evidence="2">DSM 11293 / JCM 15392 / SEBR 4228</strain>
    </source>
</reference>
<name>E1R8M9_SEDSS</name>
<organism evidence="1 2">
    <name type="scientific">Sediminispirochaeta smaragdinae (strain DSM 11293 / JCM 15392 / SEBR 4228)</name>
    <name type="common">Spirochaeta smaragdinae</name>
    <dbReference type="NCBI Taxonomy" id="573413"/>
    <lineage>
        <taxon>Bacteria</taxon>
        <taxon>Pseudomonadati</taxon>
        <taxon>Spirochaetota</taxon>
        <taxon>Spirochaetia</taxon>
        <taxon>Spirochaetales</taxon>
        <taxon>Spirochaetaceae</taxon>
        <taxon>Sediminispirochaeta</taxon>
    </lineage>
</organism>
<dbReference type="AlphaFoldDB" id="E1R8M9"/>
<proteinExistence type="predicted"/>
<keyword evidence="2" id="KW-1185">Reference proteome</keyword>
<dbReference type="Proteomes" id="UP000002318">
    <property type="component" value="Chromosome"/>
</dbReference>
<dbReference type="RefSeq" id="WP_013255247.1">
    <property type="nucleotide sequence ID" value="NC_014364.1"/>
</dbReference>
<protein>
    <submittedName>
        <fullName evidence="1">Uncharacterized protein</fullName>
    </submittedName>
</protein>
<accession>E1R8M9</accession>